<evidence type="ECO:0000313" key="1">
    <source>
        <dbReference type="EMBL" id="KAJ8987774.1"/>
    </source>
</evidence>
<dbReference type="Proteomes" id="UP001161757">
    <property type="component" value="Unassembled WGS sequence"/>
</dbReference>
<evidence type="ECO:0000313" key="2">
    <source>
        <dbReference type="Proteomes" id="UP001161757"/>
    </source>
</evidence>
<protein>
    <submittedName>
        <fullName evidence="1">Uncharacterized protein</fullName>
    </submittedName>
</protein>
<dbReference type="EMBL" id="JAJGCB010000022">
    <property type="protein sequence ID" value="KAJ8987774.1"/>
    <property type="molecule type" value="Genomic_DNA"/>
</dbReference>
<organism evidence="1 2">
    <name type="scientific">Exophiala dermatitidis</name>
    <name type="common">Black yeast-like fungus</name>
    <name type="synonym">Wangiella dermatitidis</name>
    <dbReference type="NCBI Taxonomy" id="5970"/>
    <lineage>
        <taxon>Eukaryota</taxon>
        <taxon>Fungi</taxon>
        <taxon>Dikarya</taxon>
        <taxon>Ascomycota</taxon>
        <taxon>Pezizomycotina</taxon>
        <taxon>Eurotiomycetes</taxon>
        <taxon>Chaetothyriomycetidae</taxon>
        <taxon>Chaetothyriales</taxon>
        <taxon>Herpotrichiellaceae</taxon>
        <taxon>Exophiala</taxon>
    </lineage>
</organism>
<gene>
    <name evidence="1" type="ORF">HRR80_008134</name>
</gene>
<proteinExistence type="predicted"/>
<sequence>MAPVYHDPNTEARHDVNAQPVPAQQDYIYIIIDEDVEVEFESEVDCECQRNDDPGNLQ</sequence>
<name>A0AAN6ENB7_EXODE</name>
<dbReference type="AlphaFoldDB" id="A0AAN6ENB7"/>
<comment type="caution">
    <text evidence="1">The sequence shown here is derived from an EMBL/GenBank/DDBJ whole genome shotgun (WGS) entry which is preliminary data.</text>
</comment>
<reference evidence="1" key="1">
    <citation type="submission" date="2023-01" db="EMBL/GenBank/DDBJ databases">
        <title>Exophiala dermititidis isolated from Cystic Fibrosis Patient.</title>
        <authorList>
            <person name="Kurbessoian T."/>
            <person name="Crocker A."/>
            <person name="Murante D."/>
            <person name="Hogan D.A."/>
            <person name="Stajich J.E."/>
        </authorList>
    </citation>
    <scope>NUCLEOTIDE SEQUENCE</scope>
    <source>
        <strain evidence="1">Ex8</strain>
    </source>
</reference>
<accession>A0AAN6ENB7</accession>